<organism evidence="4 5">
    <name type="scientific">Biomphalaria glabrata</name>
    <name type="common">Bloodfluke planorb</name>
    <name type="synonym">Freshwater snail</name>
    <dbReference type="NCBI Taxonomy" id="6526"/>
    <lineage>
        <taxon>Eukaryota</taxon>
        <taxon>Metazoa</taxon>
        <taxon>Spiralia</taxon>
        <taxon>Lophotrochozoa</taxon>
        <taxon>Mollusca</taxon>
        <taxon>Gastropoda</taxon>
        <taxon>Heterobranchia</taxon>
        <taxon>Euthyneura</taxon>
        <taxon>Panpulmonata</taxon>
        <taxon>Hygrophila</taxon>
        <taxon>Lymnaeoidea</taxon>
        <taxon>Planorbidae</taxon>
        <taxon>Biomphalaria</taxon>
    </lineage>
</organism>
<reference evidence="4" key="1">
    <citation type="submission" date="2020-05" db="UniProtKB">
        <authorList>
            <consortium name="EnsemblMetazoa"/>
        </authorList>
    </citation>
    <scope>IDENTIFICATION</scope>
    <source>
        <strain evidence="4">BB02</strain>
    </source>
</reference>
<keyword evidence="2" id="KW-1133">Transmembrane helix</keyword>
<keyword evidence="1" id="KW-0325">Glycoprotein</keyword>
<dbReference type="GeneID" id="106051106"/>
<protein>
    <submittedName>
        <fullName evidence="7">Cation-dependent mannose-6-phosphate receptor-like isoform X2</fullName>
    </submittedName>
</protein>
<feature type="chain" id="PRO_5044573251" evidence="3">
    <location>
        <begin position="24"/>
        <end position="238"/>
    </location>
</feature>
<dbReference type="PANTHER" id="PTHR15071">
    <property type="entry name" value="MANNOSE-6-PHOSPHATE RECEPTOR FAMILY MEMBER"/>
    <property type="match status" value="1"/>
</dbReference>
<proteinExistence type="predicted"/>
<reference evidence="7" key="2">
    <citation type="submission" date="2025-04" db="UniProtKB">
        <authorList>
            <consortium name="RefSeq"/>
        </authorList>
    </citation>
    <scope>IDENTIFICATION</scope>
</reference>
<dbReference type="AlphaFoldDB" id="A0A2C9KUU0"/>
<evidence type="ECO:0000313" key="4">
    <source>
        <dbReference type="EnsemblMetazoa" id="BGLB023719-PA"/>
    </source>
</evidence>
<evidence type="ECO:0000256" key="1">
    <source>
        <dbReference type="ARBA" id="ARBA00023180"/>
    </source>
</evidence>
<evidence type="ECO:0000313" key="6">
    <source>
        <dbReference type="Proteomes" id="UP001165740"/>
    </source>
</evidence>
<feature type="transmembrane region" description="Helical" evidence="2">
    <location>
        <begin position="176"/>
        <end position="196"/>
    </location>
</feature>
<dbReference type="VEuPathDB" id="VectorBase:BGLB023719"/>
<dbReference type="STRING" id="6526.A0A2C9KUU0"/>
<dbReference type="InterPro" id="IPR009011">
    <property type="entry name" value="Man6P_isomerase_rcpt-bd_dom_sf"/>
</dbReference>
<evidence type="ECO:0000313" key="7">
    <source>
        <dbReference type="RefSeq" id="XP_013061693.1"/>
    </source>
</evidence>
<keyword evidence="3" id="KW-0732">Signal</keyword>
<gene>
    <name evidence="4" type="primary">106051106</name>
    <name evidence="7" type="synonym">LOC106051106</name>
</gene>
<keyword evidence="2" id="KW-0472">Membrane</keyword>
<evidence type="ECO:0000256" key="2">
    <source>
        <dbReference type="SAM" id="Phobius"/>
    </source>
</evidence>
<evidence type="ECO:0000256" key="3">
    <source>
        <dbReference type="SAM" id="SignalP"/>
    </source>
</evidence>
<dbReference type="InterPro" id="IPR028927">
    <property type="entry name" value="Man-6-P_rcpt"/>
</dbReference>
<dbReference type="OMA" id="PFTINDP"/>
<dbReference type="VEuPathDB" id="VectorBase:BGLAX_035683"/>
<keyword evidence="6" id="KW-1185">Reference proteome</keyword>
<dbReference type="Proteomes" id="UP000076420">
    <property type="component" value="Unassembled WGS sequence"/>
</dbReference>
<dbReference type="GO" id="GO:0000139">
    <property type="term" value="C:Golgi membrane"/>
    <property type="evidence" value="ECO:0007669"/>
    <property type="project" value="UniProtKB-SubCell"/>
</dbReference>
<dbReference type="KEGG" id="bgt:106051106"/>
<dbReference type="EnsemblMetazoa" id="BGLB023719-RA">
    <property type="protein sequence ID" value="BGLB023719-PA"/>
    <property type="gene ID" value="BGLB023719"/>
</dbReference>
<dbReference type="Gene3D" id="2.70.130.10">
    <property type="entry name" value="Mannose-6-phosphate receptor binding domain"/>
    <property type="match status" value="1"/>
</dbReference>
<sequence length="238" mass="26020">MDFPLPARPGCFLILLFVTLTSAIKKCEYDKTSCSCVTEEGVIDLKPLSQSEPYSAEYKAKNERFYWDPCKDFTMGTITSGAIQVQVPSLYYDIGAHDNAGTTVNSNGQPIFYMVAKDGARTVFVTCICTDDFSFTYIKEDPASSYLLELKSPYCCPGYKGGNGDSGLSVGSIMCITFFSLLVTYVLLGTVFQIAVKKASGKERLPNYVFWSSLPGLVKDGVLFSISGCKKSSSYSSI</sequence>
<dbReference type="GO" id="GO:0005802">
    <property type="term" value="C:trans-Golgi network"/>
    <property type="evidence" value="ECO:0007669"/>
    <property type="project" value="TreeGrafter"/>
</dbReference>
<feature type="signal peptide" evidence="3">
    <location>
        <begin position="1"/>
        <end position="23"/>
    </location>
</feature>
<dbReference type="RefSeq" id="XP_013061693.1">
    <property type="nucleotide sequence ID" value="XM_013206239.2"/>
</dbReference>
<evidence type="ECO:0000313" key="5">
    <source>
        <dbReference type="Proteomes" id="UP000076420"/>
    </source>
</evidence>
<name>A0A2C9KUU0_BIOGL</name>
<dbReference type="PANTHER" id="PTHR15071:SF0">
    <property type="entry name" value="MANNOSE 6-PHOSPHATE RECEPTOR-LIKE PROTEIN 1"/>
    <property type="match status" value="1"/>
</dbReference>
<dbReference type="Proteomes" id="UP001165740">
    <property type="component" value="Chromosome 1"/>
</dbReference>
<dbReference type="Pfam" id="PF02157">
    <property type="entry name" value="Man-6-P_recep"/>
    <property type="match status" value="1"/>
</dbReference>
<dbReference type="SUPFAM" id="SSF50911">
    <property type="entry name" value="Mannose 6-phosphate receptor domain"/>
    <property type="match status" value="1"/>
</dbReference>
<keyword evidence="2" id="KW-0812">Transmembrane</keyword>
<accession>A0A2C9KUU0</accession>
<dbReference type="OrthoDB" id="29460at2759"/>